<name>A0AAP0F8U8_9MAGN</name>
<accession>A0AAP0F8U8</accession>
<reference evidence="2 3" key="1">
    <citation type="submission" date="2024-01" db="EMBL/GenBank/DDBJ databases">
        <title>Genome assemblies of Stephania.</title>
        <authorList>
            <person name="Yang L."/>
        </authorList>
    </citation>
    <scope>NUCLEOTIDE SEQUENCE [LARGE SCALE GENOMIC DNA]</scope>
    <source>
        <strain evidence="2">YNDBR</strain>
        <tissue evidence="2">Leaf</tissue>
    </source>
</reference>
<feature type="region of interest" description="Disordered" evidence="1">
    <location>
        <begin position="1"/>
        <end position="21"/>
    </location>
</feature>
<dbReference type="AlphaFoldDB" id="A0AAP0F8U8"/>
<sequence length="89" mass="9787">MNQQGDRCAEARGQQLQRDWSPARRAVAVVDDAKARMASNRCGPRGGAVVGKMTSCGTDHQDAGEQLNRPIVQQGEGLTTRRYHLRIPE</sequence>
<protein>
    <submittedName>
        <fullName evidence="2">Uncharacterized protein</fullName>
    </submittedName>
</protein>
<comment type="caution">
    <text evidence="2">The sequence shown here is derived from an EMBL/GenBank/DDBJ whole genome shotgun (WGS) entry which is preliminary data.</text>
</comment>
<proteinExistence type="predicted"/>
<keyword evidence="3" id="KW-1185">Reference proteome</keyword>
<dbReference type="Proteomes" id="UP001420932">
    <property type="component" value="Unassembled WGS sequence"/>
</dbReference>
<gene>
    <name evidence="2" type="ORF">Syun_022927</name>
</gene>
<dbReference type="EMBL" id="JBBNAF010000010">
    <property type="protein sequence ID" value="KAK9106916.1"/>
    <property type="molecule type" value="Genomic_DNA"/>
</dbReference>
<evidence type="ECO:0000313" key="2">
    <source>
        <dbReference type="EMBL" id="KAK9106916.1"/>
    </source>
</evidence>
<evidence type="ECO:0000256" key="1">
    <source>
        <dbReference type="SAM" id="MobiDB-lite"/>
    </source>
</evidence>
<organism evidence="2 3">
    <name type="scientific">Stephania yunnanensis</name>
    <dbReference type="NCBI Taxonomy" id="152371"/>
    <lineage>
        <taxon>Eukaryota</taxon>
        <taxon>Viridiplantae</taxon>
        <taxon>Streptophyta</taxon>
        <taxon>Embryophyta</taxon>
        <taxon>Tracheophyta</taxon>
        <taxon>Spermatophyta</taxon>
        <taxon>Magnoliopsida</taxon>
        <taxon>Ranunculales</taxon>
        <taxon>Menispermaceae</taxon>
        <taxon>Menispermoideae</taxon>
        <taxon>Cissampelideae</taxon>
        <taxon>Stephania</taxon>
    </lineage>
</organism>
<evidence type="ECO:0000313" key="3">
    <source>
        <dbReference type="Proteomes" id="UP001420932"/>
    </source>
</evidence>